<keyword evidence="3" id="KW-0436">Ligase</keyword>
<sequence>MDLDNLSLEELQQQFQQVQIEDNAFRLSERNVVELVNYLMSSGRLKDVMFTTDGKEYITEKQIRKEIEESITHSGGRINRSDLQALLKVDFSHIERITNKIISESNQTISLVHGDLITTEYLDSVCREVDENLQESGSIDLGDIIKRLTLPNDFITKAVSSRIGSIIKGRLEDSTLYTESYVMREKARLRGTTSAYTRPTPVAQLRQDLQDSLFDPLLKDLAREKRLFGNLHKALYVPKAFETSIQSTINQFLNQNGYISLDRVDAMLYVTLGPNAAKNYCKNKYPNTIFVNHYCITTWLRDQLDAAVQNCIENETCVNLNRLNIIPPEFTQDDVNAFLSTCSHYKKSNHSNQVPIVFGASYMITVNMINNIVKQMQPDAFQMVKKFATRTRISHHATPAVTTNTNTSNHSVRKSDKKKKKKSGHHDDQDEEDFDSNHDNDDEFEDLICEHLPSRDVIWGHVKKHLGDDAPDDKDFQDDLIISEMIDYLVPLVRDLYKSQKHLVLGAMDSMNSIQDFEIVLQKMVLILNLNKKALKTIPNDLESILSRKVVSDKCLFVVYVICRQVVRKEQLEIDFSSTDLKLSTVVDVSQIAPELHSKMVQTAKLVSAKDVKKSLSDLIQSLNKSLDEFLIQLEKSAITLNLFLKVVDKKRERQCITDVKDEIEKSVVHEIDPQKLLTDLCCYLVLNENQILLPLYFEYLPQVVPWIISNLSLDVEFSNELTKVCDLVKEHNTSSDTMTLENKTRMEKLLTNVKSKIIKN</sequence>
<dbReference type="AlphaFoldDB" id="A0AAW2ZGT8"/>
<protein>
    <submittedName>
        <fullName evidence="3">E3 UFM1-protein ligase</fullName>
    </submittedName>
</protein>
<dbReference type="GO" id="GO:0032434">
    <property type="term" value="P:regulation of proteasomal ubiquitin-dependent protein catabolic process"/>
    <property type="evidence" value="ECO:0007669"/>
    <property type="project" value="TreeGrafter"/>
</dbReference>
<dbReference type="Pfam" id="PF09743">
    <property type="entry name" value="E3_UFM1_ligase"/>
    <property type="match status" value="1"/>
</dbReference>
<proteinExistence type="predicted"/>
<evidence type="ECO:0000256" key="1">
    <source>
        <dbReference type="SAM" id="MobiDB-lite"/>
    </source>
</evidence>
<evidence type="ECO:0000313" key="3">
    <source>
        <dbReference type="EMBL" id="KAL0488554.1"/>
    </source>
</evidence>
<feature type="region of interest" description="Disordered" evidence="1">
    <location>
        <begin position="395"/>
        <end position="439"/>
    </location>
</feature>
<dbReference type="GO" id="GO:0005789">
    <property type="term" value="C:endoplasmic reticulum membrane"/>
    <property type="evidence" value="ECO:0007669"/>
    <property type="project" value="TreeGrafter"/>
</dbReference>
<feature type="domain" description="E3 UFM1-protein ligase 1-like N-terminal" evidence="2">
    <location>
        <begin position="8"/>
        <end position="266"/>
    </location>
</feature>
<dbReference type="GO" id="GO:0061666">
    <property type="term" value="F:UFM1 ligase activity"/>
    <property type="evidence" value="ECO:0007669"/>
    <property type="project" value="InterPro"/>
</dbReference>
<dbReference type="InterPro" id="IPR018611">
    <property type="entry name" value="Ufl1"/>
</dbReference>
<dbReference type="PANTHER" id="PTHR31057:SF0">
    <property type="entry name" value="E3 UFM1-PROTEIN LIGASE 1"/>
    <property type="match status" value="1"/>
</dbReference>
<dbReference type="GO" id="GO:0016874">
    <property type="term" value="F:ligase activity"/>
    <property type="evidence" value="ECO:0007669"/>
    <property type="project" value="UniProtKB-KW"/>
</dbReference>
<accession>A0AAW2ZGT8</accession>
<reference evidence="3 4" key="1">
    <citation type="submission" date="2024-03" db="EMBL/GenBank/DDBJ databases">
        <title>The Acrasis kona genome and developmental transcriptomes reveal deep origins of eukaryotic multicellular pathways.</title>
        <authorList>
            <person name="Sheikh S."/>
            <person name="Fu C.-J."/>
            <person name="Brown M.W."/>
            <person name="Baldauf S.L."/>
        </authorList>
    </citation>
    <scope>NUCLEOTIDE SEQUENCE [LARGE SCALE GENOMIC DNA]</scope>
    <source>
        <strain evidence="3 4">ATCC MYA-3509</strain>
    </source>
</reference>
<keyword evidence="4" id="KW-1185">Reference proteome</keyword>
<gene>
    <name evidence="3" type="ORF">AKO1_015780</name>
</gene>
<evidence type="ECO:0000313" key="4">
    <source>
        <dbReference type="Proteomes" id="UP001431209"/>
    </source>
</evidence>
<feature type="compositionally biased region" description="Basic residues" evidence="1">
    <location>
        <begin position="411"/>
        <end position="424"/>
    </location>
</feature>
<dbReference type="InterPro" id="IPR056579">
    <property type="entry name" value="Ufl1_N"/>
</dbReference>
<dbReference type="Proteomes" id="UP001431209">
    <property type="component" value="Unassembled WGS sequence"/>
</dbReference>
<dbReference type="EMBL" id="JAOPGA020001448">
    <property type="protein sequence ID" value="KAL0488554.1"/>
    <property type="molecule type" value="Genomic_DNA"/>
</dbReference>
<organism evidence="3 4">
    <name type="scientific">Acrasis kona</name>
    <dbReference type="NCBI Taxonomy" id="1008807"/>
    <lineage>
        <taxon>Eukaryota</taxon>
        <taxon>Discoba</taxon>
        <taxon>Heterolobosea</taxon>
        <taxon>Tetramitia</taxon>
        <taxon>Eutetramitia</taxon>
        <taxon>Acrasidae</taxon>
        <taxon>Acrasis</taxon>
    </lineage>
</organism>
<dbReference type="GO" id="GO:1990592">
    <property type="term" value="P:protein K69-linked ufmylation"/>
    <property type="evidence" value="ECO:0007669"/>
    <property type="project" value="TreeGrafter"/>
</dbReference>
<dbReference type="GO" id="GO:0034976">
    <property type="term" value="P:response to endoplasmic reticulum stress"/>
    <property type="evidence" value="ECO:0007669"/>
    <property type="project" value="TreeGrafter"/>
</dbReference>
<evidence type="ECO:0000259" key="2">
    <source>
        <dbReference type="Pfam" id="PF09743"/>
    </source>
</evidence>
<feature type="compositionally biased region" description="Acidic residues" evidence="1">
    <location>
        <begin position="429"/>
        <end position="439"/>
    </location>
</feature>
<name>A0AAW2ZGT8_9EUKA</name>
<comment type="caution">
    <text evidence="3">The sequence shown here is derived from an EMBL/GenBank/DDBJ whole genome shotgun (WGS) entry which is preliminary data.</text>
</comment>
<dbReference type="PANTHER" id="PTHR31057">
    <property type="entry name" value="E3 UFM1-PROTEIN LIGASE 1"/>
    <property type="match status" value="1"/>
</dbReference>